<feature type="compositionally biased region" description="Low complexity" evidence="1">
    <location>
        <begin position="37"/>
        <end position="57"/>
    </location>
</feature>
<feature type="compositionally biased region" description="Low complexity" evidence="1">
    <location>
        <begin position="1"/>
        <end position="21"/>
    </location>
</feature>
<evidence type="ECO:0000256" key="1">
    <source>
        <dbReference type="SAM" id="MobiDB-lite"/>
    </source>
</evidence>
<accession>A0AAW0FPV2</accession>
<dbReference type="AlphaFoldDB" id="A0AAW0FPV2"/>
<protein>
    <submittedName>
        <fullName evidence="2">Uncharacterized protein</fullName>
    </submittedName>
</protein>
<dbReference type="EMBL" id="JASBNA010000058">
    <property type="protein sequence ID" value="KAK7679518.1"/>
    <property type="molecule type" value="Genomic_DNA"/>
</dbReference>
<name>A0AAW0FPV2_9APHY</name>
<proteinExistence type="predicted"/>
<dbReference type="Proteomes" id="UP001385951">
    <property type="component" value="Unassembled WGS sequence"/>
</dbReference>
<keyword evidence="3" id="KW-1185">Reference proteome</keyword>
<evidence type="ECO:0000313" key="2">
    <source>
        <dbReference type="EMBL" id="KAK7679518.1"/>
    </source>
</evidence>
<organism evidence="2 3">
    <name type="scientific">Cerrena zonata</name>
    <dbReference type="NCBI Taxonomy" id="2478898"/>
    <lineage>
        <taxon>Eukaryota</taxon>
        <taxon>Fungi</taxon>
        <taxon>Dikarya</taxon>
        <taxon>Basidiomycota</taxon>
        <taxon>Agaricomycotina</taxon>
        <taxon>Agaricomycetes</taxon>
        <taxon>Polyporales</taxon>
        <taxon>Cerrenaceae</taxon>
        <taxon>Cerrena</taxon>
    </lineage>
</organism>
<feature type="region of interest" description="Disordered" evidence="1">
    <location>
        <begin position="1"/>
        <end position="64"/>
    </location>
</feature>
<sequence>MPQQTQPQQQPQPQQPQQQRQHSLGQHEDKGVYYGLNQNQTPPQQNQQITNHQQANIPQQLNKDEAGVYNDAVYKRVGANAQNAPHAPGFRRTKQPSGNETAANPAWL</sequence>
<gene>
    <name evidence="2" type="ORF">QCA50_017419</name>
</gene>
<reference evidence="2 3" key="1">
    <citation type="submission" date="2022-09" db="EMBL/GenBank/DDBJ databases">
        <authorList>
            <person name="Palmer J.M."/>
        </authorList>
    </citation>
    <scope>NUCLEOTIDE SEQUENCE [LARGE SCALE GENOMIC DNA]</scope>
    <source>
        <strain evidence="2 3">DSM 7382</strain>
    </source>
</reference>
<evidence type="ECO:0000313" key="3">
    <source>
        <dbReference type="Proteomes" id="UP001385951"/>
    </source>
</evidence>
<feature type="region of interest" description="Disordered" evidence="1">
    <location>
        <begin position="79"/>
        <end position="108"/>
    </location>
</feature>
<comment type="caution">
    <text evidence="2">The sequence shown here is derived from an EMBL/GenBank/DDBJ whole genome shotgun (WGS) entry which is preliminary data.</text>
</comment>